<dbReference type="GO" id="GO:0009765">
    <property type="term" value="P:photosynthesis, light harvesting"/>
    <property type="evidence" value="ECO:0007669"/>
    <property type="project" value="InterPro"/>
</dbReference>
<accession>A0AAW1TFJ6</accession>
<evidence type="ECO:0000256" key="5">
    <source>
        <dbReference type="ARBA" id="ARBA00022991"/>
    </source>
</evidence>
<evidence type="ECO:0000313" key="9">
    <source>
        <dbReference type="Proteomes" id="UP001485043"/>
    </source>
</evidence>
<feature type="binding site" evidence="6">
    <location>
        <position position="205"/>
    </location>
    <ligand>
        <name>chlorophyll a</name>
        <dbReference type="ChEBI" id="CHEBI:58416"/>
        <label>1</label>
    </ligand>
</feature>
<dbReference type="InterPro" id="IPR001344">
    <property type="entry name" value="Chloro_AB-bd_pln"/>
</dbReference>
<keyword evidence="7" id="KW-0603">Photosystem I</keyword>
<keyword evidence="4 7" id="KW-0934">Plastid</keyword>
<evidence type="ECO:0000256" key="4">
    <source>
        <dbReference type="ARBA" id="ARBA00022640"/>
    </source>
</evidence>
<keyword evidence="5 7" id="KW-0157">Chromophore</keyword>
<feature type="binding site" evidence="6">
    <location>
        <position position="210"/>
    </location>
    <ligand>
        <name>chlorophyll a</name>
        <dbReference type="ChEBI" id="CHEBI:58416"/>
        <label>1</label>
    </ligand>
</feature>
<name>A0AAW1TFJ6_9CHLO</name>
<keyword evidence="1 6" id="KW-0148">Chlorophyll</keyword>
<dbReference type="Pfam" id="PF00504">
    <property type="entry name" value="Chloroa_b-bind"/>
    <property type="match status" value="1"/>
</dbReference>
<dbReference type="GO" id="GO:0009523">
    <property type="term" value="C:photosystem II"/>
    <property type="evidence" value="ECO:0007669"/>
    <property type="project" value="UniProtKB-KW"/>
</dbReference>
<evidence type="ECO:0000256" key="2">
    <source>
        <dbReference type="ARBA" id="ARBA00022528"/>
    </source>
</evidence>
<dbReference type="EMBL" id="JALJOV010000093">
    <property type="protein sequence ID" value="KAK9867332.1"/>
    <property type="molecule type" value="Genomic_DNA"/>
</dbReference>
<keyword evidence="3 7" id="KW-0602">Photosynthesis</keyword>
<comment type="similarity">
    <text evidence="7">Belongs to the light-harvesting chlorophyll a/b-binding (LHC) protein family.</text>
</comment>
<dbReference type="GO" id="GO:0016168">
    <property type="term" value="F:chlorophyll binding"/>
    <property type="evidence" value="ECO:0007669"/>
    <property type="project" value="UniProtKB-KW"/>
</dbReference>
<feature type="binding site" description="axial binding residue" evidence="6">
    <location>
        <position position="98"/>
    </location>
    <ligand>
        <name>chlorophyll b</name>
        <dbReference type="ChEBI" id="CHEBI:61721"/>
        <label>1</label>
    </ligand>
    <ligandPart>
        <name>Mg</name>
        <dbReference type="ChEBI" id="CHEBI:25107"/>
    </ligandPart>
</feature>
<dbReference type="SUPFAM" id="SSF103511">
    <property type="entry name" value="Chlorophyll a-b binding protein"/>
    <property type="match status" value="1"/>
</dbReference>
<proteinExistence type="inferred from homology"/>
<feature type="binding site" evidence="6">
    <location>
        <position position="93"/>
    </location>
    <ligand>
        <name>chlorophyll a</name>
        <dbReference type="ChEBI" id="CHEBI:58416"/>
        <label>1</label>
    </ligand>
</feature>
<evidence type="ECO:0000256" key="7">
    <source>
        <dbReference type="RuleBase" id="RU363080"/>
    </source>
</evidence>
<protein>
    <recommendedName>
        <fullName evidence="7">Chlorophyll a-b binding protein, chloroplastic</fullName>
    </recommendedName>
</protein>
<evidence type="ECO:0000256" key="6">
    <source>
        <dbReference type="PIRSR" id="PIRSR601344-1"/>
    </source>
</evidence>
<evidence type="ECO:0000313" key="8">
    <source>
        <dbReference type="EMBL" id="KAK9867332.1"/>
    </source>
</evidence>
<keyword evidence="7" id="KW-0793">Thylakoid</keyword>
<feature type="binding site" evidence="6">
    <location>
        <position position="96"/>
    </location>
    <ligand>
        <name>chlorophyll a</name>
        <dbReference type="ChEBI" id="CHEBI:58416"/>
        <label>1</label>
    </ligand>
</feature>
<reference evidence="8 9" key="1">
    <citation type="journal article" date="2024" name="Nat. Commun.">
        <title>Phylogenomics reveals the evolutionary origins of lichenization in chlorophyte algae.</title>
        <authorList>
            <person name="Puginier C."/>
            <person name="Libourel C."/>
            <person name="Otte J."/>
            <person name="Skaloud P."/>
            <person name="Haon M."/>
            <person name="Grisel S."/>
            <person name="Petersen M."/>
            <person name="Berrin J.G."/>
            <person name="Delaux P.M."/>
            <person name="Dal Grande F."/>
            <person name="Keller J."/>
        </authorList>
    </citation>
    <scope>NUCLEOTIDE SEQUENCE [LARGE SCALE GENOMIC DNA]</scope>
    <source>
        <strain evidence="8 9">SAG 2523</strain>
    </source>
</reference>
<keyword evidence="2 7" id="KW-0150">Chloroplast</keyword>
<evidence type="ECO:0000256" key="3">
    <source>
        <dbReference type="ARBA" id="ARBA00022531"/>
    </source>
</evidence>
<keyword evidence="9" id="KW-1185">Reference proteome</keyword>
<dbReference type="InterPro" id="IPR022796">
    <property type="entry name" value="Chloroa_b-bind"/>
</dbReference>
<comment type="subcellular location">
    <subcellularLocation>
        <location evidence="7">Plastid</location>
        <location evidence="7">Chloroplast thylakoid membrane</location>
    </subcellularLocation>
</comment>
<dbReference type="PANTHER" id="PTHR21649">
    <property type="entry name" value="CHLOROPHYLL A/B BINDING PROTEIN"/>
    <property type="match status" value="1"/>
</dbReference>
<organism evidence="8 9">
    <name type="scientific">Apatococcus fuscideae</name>
    <dbReference type="NCBI Taxonomy" id="2026836"/>
    <lineage>
        <taxon>Eukaryota</taxon>
        <taxon>Viridiplantae</taxon>
        <taxon>Chlorophyta</taxon>
        <taxon>core chlorophytes</taxon>
        <taxon>Trebouxiophyceae</taxon>
        <taxon>Chlorellales</taxon>
        <taxon>Chlorellaceae</taxon>
        <taxon>Apatococcus</taxon>
    </lineage>
</organism>
<gene>
    <name evidence="8" type="ORF">WJX84_000249</name>
</gene>
<dbReference type="AlphaFoldDB" id="A0AAW1TFJ6"/>
<dbReference type="GO" id="GO:0009535">
    <property type="term" value="C:chloroplast thylakoid membrane"/>
    <property type="evidence" value="ECO:0007669"/>
    <property type="project" value="UniProtKB-SubCell"/>
</dbReference>
<sequence length="241" mass="26360">MMSLNLAQSSASLAGASLRPRAAPQVARRTLVVRADPIAPKESVIPDDVLSYAKSLPGITQPFPQLFDPFNLLGNAAGTKDGVNEVKRWREAELTHGRVAMLASIGFITQEQILGANAPRPFPHVQGPAINHFQQVEQQGGVFWLPLLLLIAIAESYRVQVGWANPTSGNFYKLNADYKPGTLGFDPLNLYPSDPKAQYDLETKEINNGRLAMIAIAAFVAQELVVEKPIFENLNLTGFRK</sequence>
<dbReference type="Proteomes" id="UP001485043">
    <property type="component" value="Unassembled WGS sequence"/>
</dbReference>
<dbReference type="Gene3D" id="1.10.3460.10">
    <property type="entry name" value="Chlorophyll a/b binding protein domain"/>
    <property type="match status" value="1"/>
</dbReference>
<feature type="binding site" evidence="6">
    <location>
        <position position="222"/>
    </location>
    <ligand>
        <name>chlorophyll a</name>
        <dbReference type="ChEBI" id="CHEBI:58416"/>
        <label>1</label>
    </ligand>
</feature>
<keyword evidence="7" id="KW-0604">Photosystem II</keyword>
<feature type="binding site" evidence="6">
    <location>
        <position position="204"/>
    </location>
    <ligand>
        <name>chlorophyll a</name>
        <dbReference type="ChEBI" id="CHEBI:58416"/>
        <label>1</label>
    </ligand>
</feature>
<feature type="binding site" evidence="6">
    <location>
        <position position="208"/>
    </location>
    <ligand>
        <name>chlorophyll a</name>
        <dbReference type="ChEBI" id="CHEBI:58416"/>
        <label>1</label>
    </ligand>
</feature>
<comment type="caution">
    <text evidence="8">The sequence shown here is derived from an EMBL/GenBank/DDBJ whole genome shotgun (WGS) entry which is preliminary data.</text>
</comment>
<evidence type="ECO:0000256" key="1">
    <source>
        <dbReference type="ARBA" id="ARBA00022494"/>
    </source>
</evidence>
<dbReference type="GO" id="GO:0009522">
    <property type="term" value="C:photosystem I"/>
    <property type="evidence" value="ECO:0007669"/>
    <property type="project" value="UniProtKB-KW"/>
</dbReference>
<comment type="function">
    <text evidence="7">The light-harvesting complex (LHC) functions as a light receptor, it captures and delivers excitation energy to photosystems with which it is closely associated.</text>
</comment>